<gene>
    <name evidence="6" type="ORF">psyc5s11_08280</name>
</gene>
<reference evidence="7" key="1">
    <citation type="submission" date="2021-07" db="EMBL/GenBank/DDBJ databases">
        <title>Complete genome sequencing of a Clostridium isolate.</title>
        <authorList>
            <person name="Ueki A."/>
            <person name="Tonouchi A."/>
        </authorList>
    </citation>
    <scope>NUCLEOTIDE SEQUENCE [LARGE SCALE GENOMIC DNA]</scope>
    <source>
        <strain evidence="7">C5S11</strain>
    </source>
</reference>
<dbReference type="Gene3D" id="6.10.340.10">
    <property type="match status" value="1"/>
</dbReference>
<keyword evidence="3" id="KW-0807">Transducer</keyword>
<dbReference type="InterPro" id="IPR004090">
    <property type="entry name" value="Chemotax_Me-accpt_rcpt"/>
</dbReference>
<evidence type="ECO:0000256" key="1">
    <source>
        <dbReference type="ARBA" id="ARBA00022500"/>
    </source>
</evidence>
<organism evidence="6 7">
    <name type="scientific">Clostridium gelidum</name>
    <dbReference type="NCBI Taxonomy" id="704125"/>
    <lineage>
        <taxon>Bacteria</taxon>
        <taxon>Bacillati</taxon>
        <taxon>Bacillota</taxon>
        <taxon>Clostridia</taxon>
        <taxon>Eubacteriales</taxon>
        <taxon>Clostridiaceae</taxon>
        <taxon>Clostridium</taxon>
    </lineage>
</organism>
<feature type="transmembrane region" description="Helical" evidence="4">
    <location>
        <begin position="225"/>
        <end position="244"/>
    </location>
</feature>
<proteinExistence type="inferred from homology"/>
<dbReference type="Pfam" id="PF00015">
    <property type="entry name" value="MCPsignal"/>
    <property type="match status" value="1"/>
</dbReference>
<comment type="similarity">
    <text evidence="2">Belongs to the methyl-accepting chemotaxis (MCP) protein family.</text>
</comment>
<keyword evidence="4" id="KW-1133">Transmembrane helix</keyword>
<dbReference type="Gene3D" id="1.10.287.950">
    <property type="entry name" value="Methyl-accepting chemotaxis protein"/>
    <property type="match status" value="1"/>
</dbReference>
<evidence type="ECO:0000313" key="7">
    <source>
        <dbReference type="Proteomes" id="UP000824633"/>
    </source>
</evidence>
<dbReference type="Proteomes" id="UP000824633">
    <property type="component" value="Chromosome"/>
</dbReference>
<keyword evidence="7" id="KW-1185">Reference proteome</keyword>
<dbReference type="RefSeq" id="WP_224036418.1">
    <property type="nucleotide sequence ID" value="NZ_AP024849.1"/>
</dbReference>
<dbReference type="SMART" id="SM00283">
    <property type="entry name" value="MA"/>
    <property type="match status" value="1"/>
</dbReference>
<dbReference type="SUPFAM" id="SSF58104">
    <property type="entry name" value="Methyl-accepting chemotaxis protein (MCP) signaling domain"/>
    <property type="match status" value="1"/>
</dbReference>
<feature type="domain" description="Methyl-accepting transducer" evidence="5">
    <location>
        <begin position="354"/>
        <end position="583"/>
    </location>
</feature>
<evidence type="ECO:0000259" key="5">
    <source>
        <dbReference type="PROSITE" id="PS50111"/>
    </source>
</evidence>
<keyword evidence="4" id="KW-0472">Membrane</keyword>
<dbReference type="InterPro" id="IPR024478">
    <property type="entry name" value="HlyB_4HB_MCP"/>
</dbReference>
<dbReference type="PRINTS" id="PR00260">
    <property type="entry name" value="CHEMTRNSDUCR"/>
</dbReference>
<keyword evidence="1" id="KW-0145">Chemotaxis</keyword>
<dbReference type="InterPro" id="IPR051310">
    <property type="entry name" value="MCP_chemotaxis"/>
</dbReference>
<accession>A0ABN6IVM4</accession>
<dbReference type="PANTHER" id="PTHR43531:SF11">
    <property type="entry name" value="METHYL-ACCEPTING CHEMOTAXIS PROTEIN 3"/>
    <property type="match status" value="1"/>
</dbReference>
<protein>
    <submittedName>
        <fullName evidence="6">Methyl-accepting chemotaxis protein</fullName>
    </submittedName>
</protein>
<keyword evidence="4" id="KW-0812">Transmembrane</keyword>
<evidence type="ECO:0000256" key="2">
    <source>
        <dbReference type="ARBA" id="ARBA00029447"/>
    </source>
</evidence>
<feature type="transmembrane region" description="Helical" evidence="4">
    <location>
        <begin position="58"/>
        <end position="78"/>
    </location>
</feature>
<sequence>MFKKMLSKSKKNISSLSRNNLFTKKSFFNFQNNKFTNKLSQFIENESIERKISKSFKVIIALMAIAMICSMISIFSMASRTNKLYTSPYTVSSTVASIKYNLKDLDDNLYKAISASETTKKNYSIDLSNEATENLKKNIETLNEIFTGDAALVKSLSENVEILEPIRQDACNLIKDGKKDRALKLIEGSYALQLELSQNTILNISNESDTEAKNFVNSSNIYRNLSVFAIFIFILVIIFIANLVGKLLRQTLLEGINNIKNISKNLLEGNLKINSTYTFNDEMGEMSNDLIKSLEMLTSYINDITSTLERLSNSDLNIDLDNSICYKGDFLPIQESMNKIVCSLNNTFYDMRESIDFTASSSEQLAATTQMLSEGSTEQAEAVEDLLLSFTTVLKQVEMNTDNAYEANAFSYKTKNIVTDGSSKMSSLMNSMKEITTSSKQIAEIVNTIEDIAAQTNLLALNAAIEAARAGDAGKGFAVVAEEVKRLAAQSSDAVKNTTKIIDTSLRAVIDGETLAKETAYALTIIVKNVDDTANLVKQIATDSKEQANAIEKMTARVNKISDVVQTNSATAEETAASTQELASQSQLISDKLSIYKLKIQLI</sequence>
<dbReference type="PANTHER" id="PTHR43531">
    <property type="entry name" value="PROTEIN ICFG"/>
    <property type="match status" value="1"/>
</dbReference>
<evidence type="ECO:0000256" key="4">
    <source>
        <dbReference type="SAM" id="Phobius"/>
    </source>
</evidence>
<dbReference type="EMBL" id="AP024849">
    <property type="protein sequence ID" value="BCZ44761.1"/>
    <property type="molecule type" value="Genomic_DNA"/>
</dbReference>
<dbReference type="Pfam" id="PF12729">
    <property type="entry name" value="4HB_MCP_1"/>
    <property type="match status" value="1"/>
</dbReference>
<dbReference type="PROSITE" id="PS50111">
    <property type="entry name" value="CHEMOTAXIS_TRANSDUC_2"/>
    <property type="match status" value="1"/>
</dbReference>
<name>A0ABN6IVM4_9CLOT</name>
<evidence type="ECO:0000313" key="6">
    <source>
        <dbReference type="EMBL" id="BCZ44761.1"/>
    </source>
</evidence>
<evidence type="ECO:0000256" key="3">
    <source>
        <dbReference type="PROSITE-ProRule" id="PRU00284"/>
    </source>
</evidence>
<dbReference type="InterPro" id="IPR004089">
    <property type="entry name" value="MCPsignal_dom"/>
</dbReference>